<dbReference type="InterPro" id="IPR018788">
    <property type="entry name" value="Proteasome_assmbl_chp_3"/>
</dbReference>
<dbReference type="PANTHER" id="PTHR31051:SF1">
    <property type="entry name" value="PROTEASOME ASSEMBLY CHAPERONE 3"/>
    <property type="match status" value="1"/>
</dbReference>
<evidence type="ECO:0000313" key="1">
    <source>
        <dbReference type="EMBL" id="ATY61326.1"/>
    </source>
</evidence>
<evidence type="ECO:0000313" key="2">
    <source>
        <dbReference type="Proteomes" id="UP000323067"/>
    </source>
</evidence>
<dbReference type="VEuPathDB" id="FungiDB:A9K55_005857"/>
<proteinExistence type="predicted"/>
<dbReference type="Gene3D" id="3.30.230.90">
    <property type="match status" value="1"/>
</dbReference>
<protein>
    <recommendedName>
        <fullName evidence="3">Proteasome assembly chaperone 3</fullName>
    </recommendedName>
</protein>
<dbReference type="OrthoDB" id="5593278at2759"/>
<gene>
    <name evidence="1" type="ORF">A9K55_005857</name>
</gene>
<accession>A0A2H4SDZ9</accession>
<dbReference type="GO" id="GO:0043248">
    <property type="term" value="P:proteasome assembly"/>
    <property type="evidence" value="ECO:0007669"/>
    <property type="project" value="InterPro"/>
</dbReference>
<dbReference type="InterPro" id="IPR053720">
    <property type="entry name" value="Psm_Assembly_Chaperone"/>
</dbReference>
<dbReference type="Proteomes" id="UP000323067">
    <property type="component" value="Chromosome vi"/>
</dbReference>
<dbReference type="PANTHER" id="PTHR31051">
    <property type="entry name" value="PROTEASOME ASSEMBLY CHAPERONE 3"/>
    <property type="match status" value="1"/>
</dbReference>
<evidence type="ECO:0008006" key="3">
    <source>
        <dbReference type="Google" id="ProtNLM"/>
    </source>
</evidence>
<name>A0A2H4SDZ9_CORMI</name>
<sequence length="145" mass="15388">MAAPGVKEDPYPAKSQTTSGVVGGIATEVSSTSYSDRILVTISQEGRLSQWVQVPLASSAAGISDMAMPSNGLLPAAHLTPRTLLGGGGEERETNGQLYAAQIANHLLLRYPNESRLLVVGFGLADISKEREAFFDLFELVQTVL</sequence>
<dbReference type="EMBL" id="CP023323">
    <property type="protein sequence ID" value="ATY61326.1"/>
    <property type="molecule type" value="Genomic_DNA"/>
</dbReference>
<dbReference type="AlphaFoldDB" id="A0A2H4SDZ9"/>
<reference evidence="1 2" key="1">
    <citation type="journal article" date="2017" name="BMC Genomics">
        <title>Chromosome level assembly and secondary metabolite potential of the parasitic fungus Cordyceps militaris.</title>
        <authorList>
            <person name="Kramer G.J."/>
            <person name="Nodwell J.R."/>
        </authorList>
    </citation>
    <scope>NUCLEOTIDE SEQUENCE [LARGE SCALE GENOMIC DNA]</scope>
    <source>
        <strain evidence="1 2">ATCC 34164</strain>
    </source>
</reference>
<organism evidence="1 2">
    <name type="scientific">Cordyceps militaris</name>
    <name type="common">Caterpillar fungus</name>
    <name type="synonym">Clavaria militaris</name>
    <dbReference type="NCBI Taxonomy" id="73501"/>
    <lineage>
        <taxon>Eukaryota</taxon>
        <taxon>Fungi</taxon>
        <taxon>Dikarya</taxon>
        <taxon>Ascomycota</taxon>
        <taxon>Pezizomycotina</taxon>
        <taxon>Sordariomycetes</taxon>
        <taxon>Hypocreomycetidae</taxon>
        <taxon>Hypocreales</taxon>
        <taxon>Cordycipitaceae</taxon>
        <taxon>Cordyceps</taxon>
    </lineage>
</organism>